<reference evidence="10 11" key="1">
    <citation type="journal article" date="2010" name="Plant Cell">
        <title>The Chlorella variabilis NC64A genome reveals adaptation to photosymbiosis, coevolution with viruses, and cryptic sex.</title>
        <authorList>
            <person name="Blanc G."/>
            <person name="Duncan G."/>
            <person name="Agarkova I."/>
            <person name="Borodovsky M."/>
            <person name="Gurnon J."/>
            <person name="Kuo A."/>
            <person name="Lindquist E."/>
            <person name="Lucas S."/>
            <person name="Pangilinan J."/>
            <person name="Polle J."/>
            <person name="Salamov A."/>
            <person name="Terry A."/>
            <person name="Yamada T."/>
            <person name="Dunigan D.D."/>
            <person name="Grigoriev I.V."/>
            <person name="Claverie J.M."/>
            <person name="Van Etten J.L."/>
        </authorList>
    </citation>
    <scope>NUCLEOTIDE SEQUENCE [LARGE SCALE GENOMIC DNA]</scope>
    <source>
        <strain evidence="10 11">NC64A</strain>
    </source>
</reference>
<dbReference type="eggNOG" id="ENOG502QSKD">
    <property type="taxonomic scope" value="Eukaryota"/>
</dbReference>
<dbReference type="Gene3D" id="6.10.160.20">
    <property type="match status" value="1"/>
</dbReference>
<dbReference type="AlphaFoldDB" id="E1ZLB7"/>
<comment type="similarity">
    <text evidence="2">Belongs to the SAP30 family.</text>
</comment>
<keyword evidence="3" id="KW-0678">Repressor</keyword>
<name>E1ZLB7_CHLVA</name>
<dbReference type="KEGG" id="cvr:CHLNCDRAFT_137141"/>
<dbReference type="FunCoup" id="E1ZLB7">
    <property type="interactions" value="55"/>
</dbReference>
<dbReference type="InterPro" id="IPR057649">
    <property type="entry name" value="PUB62-63_C"/>
</dbReference>
<dbReference type="Pfam" id="PF13867">
    <property type="entry name" value="SAP30_Sin3_bdg"/>
    <property type="match status" value="1"/>
</dbReference>
<dbReference type="InterPro" id="IPR038291">
    <property type="entry name" value="SAP30_C_sf"/>
</dbReference>
<dbReference type="PANTHER" id="PTHR13286:SF6">
    <property type="entry name" value="HISTONE DEACETYLASE COMPLEX SUBUNIT SAP30L-RELATED"/>
    <property type="match status" value="1"/>
</dbReference>
<dbReference type="EMBL" id="GL433852">
    <property type="protein sequence ID" value="EFN53240.1"/>
    <property type="molecule type" value="Genomic_DNA"/>
</dbReference>
<evidence type="ECO:0000259" key="9">
    <source>
        <dbReference type="Pfam" id="PF23112"/>
    </source>
</evidence>
<dbReference type="InterPro" id="IPR025718">
    <property type="entry name" value="SAP30_Sin3-bd"/>
</dbReference>
<evidence type="ECO:0000256" key="2">
    <source>
        <dbReference type="ARBA" id="ARBA00006283"/>
    </source>
</evidence>
<keyword evidence="5" id="KW-0804">Transcription</keyword>
<feature type="domain" description="Histone deacetylase complex subunit SAP30 Sin3 binding" evidence="8">
    <location>
        <begin position="191"/>
        <end position="245"/>
    </location>
</feature>
<dbReference type="GO" id="GO:0000118">
    <property type="term" value="C:histone deacetylase complex"/>
    <property type="evidence" value="ECO:0007669"/>
    <property type="project" value="TreeGrafter"/>
</dbReference>
<feature type="compositionally biased region" description="Basic residues" evidence="7">
    <location>
        <begin position="142"/>
        <end position="155"/>
    </location>
</feature>
<evidence type="ECO:0000256" key="6">
    <source>
        <dbReference type="ARBA" id="ARBA00023242"/>
    </source>
</evidence>
<evidence type="ECO:0000313" key="10">
    <source>
        <dbReference type="EMBL" id="EFN53240.1"/>
    </source>
</evidence>
<dbReference type="Pfam" id="PF23112">
    <property type="entry name" value="PUB62-63_C"/>
    <property type="match status" value="1"/>
</dbReference>
<dbReference type="GO" id="GO:0003712">
    <property type="term" value="F:transcription coregulator activity"/>
    <property type="evidence" value="ECO:0007669"/>
    <property type="project" value="TreeGrafter"/>
</dbReference>
<dbReference type="GeneID" id="17352692"/>
<evidence type="ECO:0000256" key="3">
    <source>
        <dbReference type="ARBA" id="ARBA00022491"/>
    </source>
</evidence>
<dbReference type="OrthoDB" id="510958at2759"/>
<keyword evidence="4" id="KW-0805">Transcription regulation</keyword>
<gene>
    <name evidence="10" type="ORF">CHLNCDRAFT_137141</name>
</gene>
<organism evidence="11">
    <name type="scientific">Chlorella variabilis</name>
    <name type="common">Green alga</name>
    <dbReference type="NCBI Taxonomy" id="554065"/>
    <lineage>
        <taxon>Eukaryota</taxon>
        <taxon>Viridiplantae</taxon>
        <taxon>Chlorophyta</taxon>
        <taxon>core chlorophytes</taxon>
        <taxon>Trebouxiophyceae</taxon>
        <taxon>Chlorellales</taxon>
        <taxon>Chlorellaceae</taxon>
        <taxon>Chlorella clade</taxon>
        <taxon>Chlorella</taxon>
    </lineage>
</organism>
<feature type="region of interest" description="Disordered" evidence="7">
    <location>
        <begin position="97"/>
        <end position="185"/>
    </location>
</feature>
<dbReference type="GO" id="GO:0006355">
    <property type="term" value="P:regulation of DNA-templated transcription"/>
    <property type="evidence" value="ECO:0007669"/>
    <property type="project" value="TreeGrafter"/>
</dbReference>
<keyword evidence="11" id="KW-1185">Reference proteome</keyword>
<accession>E1ZLB7</accession>
<evidence type="ECO:0000256" key="1">
    <source>
        <dbReference type="ARBA" id="ARBA00004123"/>
    </source>
</evidence>
<sequence>MQEGFQWSMGLKAPEEPPAFYLPPSVPLHNPVDSGGDSESDTALLPKRTVVRIVGNARTKQSLLGQTAIVKRAVGLGGWHWLTVLPTGEEVKLQRNALEDMSEEEEEEQRRQQQQQQMAAARGYPYEPAEPHAEGKASISIGRRRPPGYRPRPPRRPSSVPPQPRYEDYGGRTRLHSSRGAGQPRINLSKLQTAALKRYGAVYHLPAAEEQQATRDQLLDAVSEHFAAQQVDESEVIACFLSAVKRHRMGLPR</sequence>
<dbReference type="Proteomes" id="UP000008141">
    <property type="component" value="Unassembled WGS sequence"/>
</dbReference>
<dbReference type="InterPro" id="IPR024145">
    <property type="entry name" value="His_deAcase_SAP30/SAP30L"/>
</dbReference>
<evidence type="ECO:0000256" key="5">
    <source>
        <dbReference type="ARBA" id="ARBA00023163"/>
    </source>
</evidence>
<dbReference type="InParanoid" id="E1ZLB7"/>
<feature type="domain" description="PUB 62/63 C-terminal" evidence="9">
    <location>
        <begin position="51"/>
        <end position="99"/>
    </location>
</feature>
<comment type="subcellular location">
    <subcellularLocation>
        <location evidence="1">Nucleus</location>
    </subcellularLocation>
</comment>
<evidence type="ECO:0000256" key="7">
    <source>
        <dbReference type="SAM" id="MobiDB-lite"/>
    </source>
</evidence>
<protein>
    <submittedName>
        <fullName evidence="10">Uncharacterized protein</fullName>
    </submittedName>
</protein>
<dbReference type="OMA" id="GSSQKTM"/>
<evidence type="ECO:0000313" key="11">
    <source>
        <dbReference type="Proteomes" id="UP000008141"/>
    </source>
</evidence>
<dbReference type="PANTHER" id="PTHR13286">
    <property type="entry name" value="SAP30"/>
    <property type="match status" value="1"/>
</dbReference>
<dbReference type="RefSeq" id="XP_005845342.1">
    <property type="nucleotide sequence ID" value="XM_005845280.1"/>
</dbReference>
<evidence type="ECO:0000256" key="4">
    <source>
        <dbReference type="ARBA" id="ARBA00023015"/>
    </source>
</evidence>
<proteinExistence type="inferred from homology"/>
<keyword evidence="6" id="KW-0539">Nucleus</keyword>
<evidence type="ECO:0000259" key="8">
    <source>
        <dbReference type="Pfam" id="PF13867"/>
    </source>
</evidence>